<dbReference type="InterPro" id="IPR011006">
    <property type="entry name" value="CheY-like_superfamily"/>
</dbReference>
<feature type="domain" description="Response regulatory" evidence="2">
    <location>
        <begin position="4"/>
        <end position="129"/>
    </location>
</feature>
<dbReference type="PANTHER" id="PTHR44520">
    <property type="entry name" value="RESPONSE REGULATOR RCP1-RELATED"/>
    <property type="match status" value="1"/>
</dbReference>
<dbReference type="Gene3D" id="3.40.50.2300">
    <property type="match status" value="1"/>
</dbReference>
<protein>
    <submittedName>
        <fullName evidence="3">Response regulator receiver domain-containing protein</fullName>
    </submittedName>
</protein>
<dbReference type="OrthoDB" id="9793549at2"/>
<evidence type="ECO:0000313" key="3">
    <source>
        <dbReference type="EMBL" id="SEM58444.1"/>
    </source>
</evidence>
<evidence type="ECO:0000256" key="1">
    <source>
        <dbReference type="PROSITE-ProRule" id="PRU00169"/>
    </source>
</evidence>
<dbReference type="SMART" id="SM00448">
    <property type="entry name" value="REC"/>
    <property type="match status" value="1"/>
</dbReference>
<dbReference type="Pfam" id="PF00072">
    <property type="entry name" value="Response_reg"/>
    <property type="match status" value="1"/>
</dbReference>
<dbReference type="InterPro" id="IPR052893">
    <property type="entry name" value="TCS_response_regulator"/>
</dbReference>
<keyword evidence="4" id="KW-1185">Reference proteome</keyword>
<organism evidence="3 4">
    <name type="scientific">Stigmatella aurantiaca</name>
    <dbReference type="NCBI Taxonomy" id="41"/>
    <lineage>
        <taxon>Bacteria</taxon>
        <taxon>Pseudomonadati</taxon>
        <taxon>Myxococcota</taxon>
        <taxon>Myxococcia</taxon>
        <taxon>Myxococcales</taxon>
        <taxon>Cystobacterineae</taxon>
        <taxon>Archangiaceae</taxon>
        <taxon>Stigmatella</taxon>
    </lineage>
</organism>
<dbReference type="Proteomes" id="UP000182719">
    <property type="component" value="Unassembled WGS sequence"/>
</dbReference>
<proteinExistence type="predicted"/>
<dbReference type="SUPFAM" id="SSF52172">
    <property type="entry name" value="CheY-like"/>
    <property type="match status" value="1"/>
</dbReference>
<dbReference type="PROSITE" id="PS50110">
    <property type="entry name" value="RESPONSE_REGULATORY"/>
    <property type="match status" value="1"/>
</dbReference>
<dbReference type="GO" id="GO:0000160">
    <property type="term" value="P:phosphorelay signal transduction system"/>
    <property type="evidence" value="ECO:0007669"/>
    <property type="project" value="InterPro"/>
</dbReference>
<evidence type="ECO:0000259" key="2">
    <source>
        <dbReference type="PROSITE" id="PS50110"/>
    </source>
</evidence>
<accession>A0A1H7ZKF3</accession>
<evidence type="ECO:0000313" key="4">
    <source>
        <dbReference type="Proteomes" id="UP000182719"/>
    </source>
</evidence>
<dbReference type="EMBL" id="FOAP01000019">
    <property type="protein sequence ID" value="SEM58444.1"/>
    <property type="molecule type" value="Genomic_DNA"/>
</dbReference>
<dbReference type="CDD" id="cd17557">
    <property type="entry name" value="REC_Rcp-like"/>
    <property type="match status" value="1"/>
</dbReference>
<sequence>MARPLLLVEDSDSDAEALFRLSRQLPLSPPIIRVHSGESALDFLHRRGDHVNALRPSLVLLDLHLPGIGGREVLADLKADPELRSIPVIIFSSSEEPADVEGAYASGANSYLHKPPGGLRLQTAAQALQAFWFTAAILPGDKEPPQ</sequence>
<keyword evidence="1" id="KW-0597">Phosphoprotein</keyword>
<dbReference type="RefSeq" id="WP_075009679.1">
    <property type="nucleotide sequence ID" value="NZ_FOAP01000019.1"/>
</dbReference>
<dbReference type="AlphaFoldDB" id="A0A1H7ZKF3"/>
<reference evidence="4" key="1">
    <citation type="submission" date="2016-10" db="EMBL/GenBank/DDBJ databases">
        <authorList>
            <person name="Varghese N."/>
            <person name="Submissions S."/>
        </authorList>
    </citation>
    <scope>NUCLEOTIDE SEQUENCE [LARGE SCALE GENOMIC DNA]</scope>
    <source>
        <strain evidence="4">DSM 17044</strain>
    </source>
</reference>
<gene>
    <name evidence="3" type="ORF">SAMN05444354_11921</name>
</gene>
<feature type="modified residue" description="4-aspartylphosphate" evidence="1">
    <location>
        <position position="62"/>
    </location>
</feature>
<dbReference type="InterPro" id="IPR001789">
    <property type="entry name" value="Sig_transdc_resp-reg_receiver"/>
</dbReference>
<name>A0A1H7ZKF3_STIAU</name>